<proteinExistence type="predicted"/>
<comment type="pathway">
    <text evidence="1">Cofactor biosynthesis; thiamine diphosphate biosynthesis.</text>
</comment>
<evidence type="ECO:0000313" key="4">
    <source>
        <dbReference type="EMBL" id="NMR35628.1"/>
    </source>
</evidence>
<organism evidence="4 5">
    <name type="scientific">Chryseobacterium aquaticum</name>
    <dbReference type="NCBI Taxonomy" id="452084"/>
    <lineage>
        <taxon>Bacteria</taxon>
        <taxon>Pseudomonadati</taxon>
        <taxon>Bacteroidota</taxon>
        <taxon>Flavobacteriia</taxon>
        <taxon>Flavobacteriales</taxon>
        <taxon>Weeksellaceae</taxon>
        <taxon>Chryseobacterium group</taxon>
        <taxon>Chryseobacterium</taxon>
    </lineage>
</organism>
<dbReference type="Pfam" id="PF02581">
    <property type="entry name" value="TMP-TENI"/>
    <property type="match status" value="1"/>
</dbReference>
<dbReference type="GO" id="GO:0009228">
    <property type="term" value="P:thiamine biosynthetic process"/>
    <property type="evidence" value="ECO:0007669"/>
    <property type="project" value="UniProtKB-KW"/>
</dbReference>
<dbReference type="InterPro" id="IPR036206">
    <property type="entry name" value="ThiamineP_synth_sf"/>
</dbReference>
<dbReference type="CDD" id="cd00564">
    <property type="entry name" value="TMP_TenI"/>
    <property type="match status" value="1"/>
</dbReference>
<accession>A0A848NA43</accession>
<dbReference type="GO" id="GO:0005737">
    <property type="term" value="C:cytoplasm"/>
    <property type="evidence" value="ECO:0007669"/>
    <property type="project" value="TreeGrafter"/>
</dbReference>
<dbReference type="SUPFAM" id="SSF51391">
    <property type="entry name" value="Thiamin phosphate synthase"/>
    <property type="match status" value="1"/>
</dbReference>
<dbReference type="Gene3D" id="3.20.20.70">
    <property type="entry name" value="Aldolase class I"/>
    <property type="match status" value="1"/>
</dbReference>
<evidence type="ECO:0000256" key="2">
    <source>
        <dbReference type="ARBA" id="ARBA00022977"/>
    </source>
</evidence>
<reference evidence="4 5" key="1">
    <citation type="submission" date="2020-04" db="EMBL/GenBank/DDBJ databases">
        <title>Genome analysis and antimicrobial resistance characteristics of Chryseobacterium aquaticum isolated from farmed salmonids.</title>
        <authorList>
            <person name="Saticioglu I.B."/>
            <person name="Duman M."/>
            <person name="Altun S."/>
        </authorList>
    </citation>
    <scope>NUCLEOTIDE SEQUENCE [LARGE SCALE GENOMIC DNA]</scope>
    <source>
        <strain evidence="4 5">C-174</strain>
    </source>
</reference>
<gene>
    <name evidence="4" type="ORF">HIO71_15730</name>
</gene>
<evidence type="ECO:0000256" key="1">
    <source>
        <dbReference type="ARBA" id="ARBA00004948"/>
    </source>
</evidence>
<dbReference type="EMBL" id="JABCJF010000009">
    <property type="protein sequence ID" value="NMR35628.1"/>
    <property type="molecule type" value="Genomic_DNA"/>
</dbReference>
<dbReference type="InterPro" id="IPR022998">
    <property type="entry name" value="ThiamineP_synth_TenI"/>
</dbReference>
<comment type="caution">
    <text evidence="4">The sequence shown here is derived from an EMBL/GenBank/DDBJ whole genome shotgun (WGS) entry which is preliminary data.</text>
</comment>
<dbReference type="InterPro" id="IPR013785">
    <property type="entry name" value="Aldolase_TIM"/>
</dbReference>
<sequence length="212" mass="24317">MEIMKRQTIQSGIYLIIDPSMEEEILLSKLNFIVKEEIAAIQVWDNFKNEQNIEKLLLKIDEKASPNNIPIIINNRWELLKQSPLDGIHFDEIPENFNDIKKEINRDFIAGITCNNELSIIEYAEKHQFDYISFCSMFPSKTANSCELVDFETVQKAKNIFSGKIFLAGGIDLGNIENLSQINYDGIAVISGIMSVENPSETIKKYHQKIKK</sequence>
<evidence type="ECO:0000259" key="3">
    <source>
        <dbReference type="Pfam" id="PF02581"/>
    </source>
</evidence>
<dbReference type="GO" id="GO:0004789">
    <property type="term" value="F:thiamine-phosphate diphosphorylase activity"/>
    <property type="evidence" value="ECO:0007669"/>
    <property type="project" value="TreeGrafter"/>
</dbReference>
<feature type="domain" description="Thiamine phosphate synthase/TenI" evidence="3">
    <location>
        <begin position="13"/>
        <end position="193"/>
    </location>
</feature>
<dbReference type="Proteomes" id="UP000548067">
    <property type="component" value="Unassembled WGS sequence"/>
</dbReference>
<keyword evidence="2" id="KW-0784">Thiamine biosynthesis</keyword>
<dbReference type="PANTHER" id="PTHR20857:SF23">
    <property type="entry name" value="THIAMINE BIOSYNTHETIC BIFUNCTIONAL ENZYME"/>
    <property type="match status" value="1"/>
</dbReference>
<dbReference type="PANTHER" id="PTHR20857">
    <property type="entry name" value="THIAMINE-PHOSPHATE PYROPHOSPHORYLASE"/>
    <property type="match status" value="1"/>
</dbReference>
<name>A0A848NA43_9FLAO</name>
<protein>
    <submittedName>
        <fullName evidence="4">Thiamine phosphate synthase</fullName>
    </submittedName>
</protein>
<evidence type="ECO:0000313" key="5">
    <source>
        <dbReference type="Proteomes" id="UP000548067"/>
    </source>
</evidence>
<dbReference type="AlphaFoldDB" id="A0A848NA43"/>